<gene>
    <name evidence="5" type="ORF">HZI69_02485</name>
</gene>
<dbReference type="GO" id="GO:0003677">
    <property type="term" value="F:DNA binding"/>
    <property type="evidence" value="ECO:0007669"/>
    <property type="project" value="UniProtKB-KW"/>
</dbReference>
<keyword evidence="5" id="KW-0255">Endonuclease</keyword>
<feature type="domain" description="Type I restriction modification DNA specificity" evidence="4">
    <location>
        <begin position="1"/>
        <end position="184"/>
    </location>
</feature>
<sequence length="466" mass="52529">MSNWKEYRLGDCIEFIIDNRGKNPPLSNNGYELIETISINSENKYPDYSKISKFVSKDTYNNWFRKGHPKKGDILISTVGANIGRVSIMNENRGCIAQNLIGLRTDKEKLVPDYLYYFLIKKSTQHTLSSLNIGSAQPSIKVPHLLNILINVPNIQRQEEIANILSSLDEKIELNTQINQTLEQIAQALFKSWFVDFDPVRAKAQALSDGMSLEQAELAAMQAISGKKTEELTALSQTQPERYAELAETAKAFPSEIVEVDGVEVPKGWEVKRIDEIANIIKGKSYKSSELEKSKTALVTLKSFNRGGGYRLDGLKEYTGKYKPEQEVFAGELIIAYTDVTQAADVIGKPAMVMSDSNYQHLVISLDVGVVRPFNDVYKHFLYCLAMTESFQAHTKSFCTGTTVLHLGKDAVPSFEFINPSNELLHVFYKQTSPIFEKINLQIEENKNLDKVRDLLLPRLLNGEIK</sequence>
<dbReference type="Proteomes" id="UP000590599">
    <property type="component" value="Unassembled WGS sequence"/>
</dbReference>
<dbReference type="Gene3D" id="3.90.220.20">
    <property type="entry name" value="DNA methylase specificity domains"/>
    <property type="match status" value="2"/>
</dbReference>
<keyword evidence="5" id="KW-0540">Nuclease</keyword>
<evidence type="ECO:0000313" key="6">
    <source>
        <dbReference type="Proteomes" id="UP000590599"/>
    </source>
</evidence>
<reference evidence="5 6" key="1">
    <citation type="submission" date="2020-07" db="EMBL/GenBank/DDBJ databases">
        <title>Genus Haemophilus, Bergeys manual.</title>
        <authorList>
            <person name="Noerskov-Lauritsen N."/>
        </authorList>
    </citation>
    <scope>NUCLEOTIDE SEQUENCE [LARGE SCALE GENOMIC DNA]</scope>
    <source>
        <strain evidence="5 6">CCUG30047</strain>
    </source>
</reference>
<proteinExistence type="inferred from homology"/>
<name>A0A852PKA5_HAEHA</name>
<evidence type="ECO:0000313" key="5">
    <source>
        <dbReference type="EMBL" id="NYA26714.1"/>
    </source>
</evidence>
<dbReference type="GO" id="GO:0009307">
    <property type="term" value="P:DNA restriction-modification system"/>
    <property type="evidence" value="ECO:0007669"/>
    <property type="project" value="UniProtKB-KW"/>
</dbReference>
<evidence type="ECO:0000256" key="2">
    <source>
        <dbReference type="ARBA" id="ARBA00022747"/>
    </source>
</evidence>
<dbReference type="PANTHER" id="PTHR30408:SF13">
    <property type="entry name" value="TYPE I RESTRICTION ENZYME HINDI SPECIFICITY SUBUNIT"/>
    <property type="match status" value="1"/>
</dbReference>
<dbReference type="PANTHER" id="PTHR30408">
    <property type="entry name" value="TYPE-1 RESTRICTION ENZYME ECOKI SPECIFICITY PROTEIN"/>
    <property type="match status" value="1"/>
</dbReference>
<comment type="caution">
    <text evidence="5">The sequence shown here is derived from an EMBL/GenBank/DDBJ whole genome shotgun (WGS) entry which is preliminary data.</text>
</comment>
<dbReference type="InterPro" id="IPR044946">
    <property type="entry name" value="Restrct_endonuc_typeI_TRD_sf"/>
</dbReference>
<keyword evidence="2" id="KW-0680">Restriction system</keyword>
<dbReference type="SUPFAM" id="SSF116734">
    <property type="entry name" value="DNA methylase specificity domain"/>
    <property type="match status" value="2"/>
</dbReference>
<keyword evidence="5" id="KW-0378">Hydrolase</keyword>
<accession>A0A852PKA5</accession>
<comment type="similarity">
    <text evidence="1">Belongs to the type-I restriction system S methylase family.</text>
</comment>
<dbReference type="GO" id="GO:0004519">
    <property type="term" value="F:endonuclease activity"/>
    <property type="evidence" value="ECO:0007669"/>
    <property type="project" value="UniProtKB-KW"/>
</dbReference>
<dbReference type="InterPro" id="IPR000055">
    <property type="entry name" value="Restrct_endonuc_typeI_TRD"/>
</dbReference>
<dbReference type="EMBL" id="JACBKA010000003">
    <property type="protein sequence ID" value="NYA26714.1"/>
    <property type="molecule type" value="Genomic_DNA"/>
</dbReference>
<dbReference type="InterPro" id="IPR052021">
    <property type="entry name" value="Type-I_RS_S_subunit"/>
</dbReference>
<dbReference type="AlphaFoldDB" id="A0A852PKA5"/>
<organism evidence="5 6">
    <name type="scientific">Haemophilus haemolyticus</name>
    <dbReference type="NCBI Taxonomy" id="726"/>
    <lineage>
        <taxon>Bacteria</taxon>
        <taxon>Pseudomonadati</taxon>
        <taxon>Pseudomonadota</taxon>
        <taxon>Gammaproteobacteria</taxon>
        <taxon>Pasteurellales</taxon>
        <taxon>Pasteurellaceae</taxon>
        <taxon>Haemophilus</taxon>
    </lineage>
</organism>
<dbReference type="Pfam" id="PF01420">
    <property type="entry name" value="Methylase_S"/>
    <property type="match status" value="2"/>
</dbReference>
<evidence type="ECO:0000256" key="1">
    <source>
        <dbReference type="ARBA" id="ARBA00010923"/>
    </source>
</evidence>
<keyword evidence="3" id="KW-0238">DNA-binding</keyword>
<dbReference type="RefSeq" id="WP_179227204.1">
    <property type="nucleotide sequence ID" value="NZ_JACBKA010000003.1"/>
</dbReference>
<protein>
    <submittedName>
        <fullName evidence="5">Restriction endonuclease subunit S</fullName>
    </submittedName>
</protein>
<feature type="domain" description="Type I restriction modification DNA specificity" evidence="4">
    <location>
        <begin position="266"/>
        <end position="423"/>
    </location>
</feature>
<evidence type="ECO:0000256" key="3">
    <source>
        <dbReference type="ARBA" id="ARBA00023125"/>
    </source>
</evidence>
<evidence type="ECO:0000259" key="4">
    <source>
        <dbReference type="Pfam" id="PF01420"/>
    </source>
</evidence>